<evidence type="ECO:0000313" key="2">
    <source>
        <dbReference type="EMBL" id="XCD07284.1"/>
    </source>
</evidence>
<sequence length="414" mass="48696">MCYFPSPNLAFKGKAYSKGVYEFACGCCPECYRARANRIVLQCVKESELHVDNCMITLTYDQYVHDSRGRVIGERVSPLSVCKRDVQLFLKRLRRYFEYHHNVTFKYYLTAEYGKRTHRAHYHVLLFGITFADAVLYKKTKRGNLIYTSALLSRIWGKGICTVDSLRVTPATARYCSKYATKDVHRDSDVFSLRSHFLGFPALLADFNGRSYLIDGKEYPVPRNVWQYVIMQRYPSEYMDFHYLHRLHPYRALNDALRENFYFVRDRDSQYQQYLFYWQNKIDTAKKLLPSVAERIEALPNDKYSRYKVAARRCLSLREHGIPVESPYSGSYRRLARYWTEQGINSFVDSLGQFHLAYNSRLYTPNDTKQIHNQNATGEVCDISLKDIFVFRSFGPSGREKYKKDFSEQLTISI</sequence>
<dbReference type="InterPro" id="IPR056906">
    <property type="entry name" value="ORF2/G2P_dom"/>
</dbReference>
<dbReference type="Pfam" id="PF23343">
    <property type="entry name" value="REP_ORF2-G2P"/>
    <property type="match status" value="1"/>
</dbReference>
<reference evidence="2" key="1">
    <citation type="submission" date="2024-03" db="EMBL/GenBank/DDBJ databases">
        <title>Diverse circular DNA viruses in blood, oral, and fecal samples of captive lemurs.</title>
        <authorList>
            <person name="Paietta E.N."/>
            <person name="Kraberger S."/>
            <person name="Lund M.C."/>
            <person name="Custer J.M."/>
            <person name="Vargas K.M."/>
            <person name="Ehmke E.E."/>
            <person name="Yoder A.D."/>
            <person name="Varsani A."/>
        </authorList>
    </citation>
    <scope>NUCLEOTIDE SEQUENCE</scope>
    <source>
        <strain evidence="2">Duke_27FF_1640</strain>
        <strain evidence="3">Duke_27FS_13</strain>
    </source>
</reference>
<feature type="domain" description="Replication-associated protein ORF2/G2P" evidence="1">
    <location>
        <begin position="53"/>
        <end position="183"/>
    </location>
</feature>
<name>A0AAU8B4T3_9VIRU</name>
<proteinExistence type="predicted"/>
<protein>
    <submittedName>
        <fullName evidence="2">Replication initiator protein</fullName>
    </submittedName>
</protein>
<evidence type="ECO:0000313" key="3">
    <source>
        <dbReference type="EMBL" id="XCD07325.1"/>
    </source>
</evidence>
<accession>A0AAU8B4T3</accession>
<organism evidence="2">
    <name type="scientific">Dulem virus 209</name>
    <dbReference type="NCBI Taxonomy" id="3145686"/>
    <lineage>
        <taxon>Viruses</taxon>
        <taxon>Monodnaviria</taxon>
        <taxon>Sangervirae</taxon>
        <taxon>Phixviricota</taxon>
        <taxon>Malgrandaviricetes</taxon>
        <taxon>Petitvirales</taxon>
        <taxon>Microviridae</taxon>
        <taxon>Microvirus</taxon>
    </lineage>
</organism>
<evidence type="ECO:0000259" key="1">
    <source>
        <dbReference type="Pfam" id="PF23343"/>
    </source>
</evidence>
<dbReference type="EMBL" id="PP511777">
    <property type="protein sequence ID" value="XCD07284.1"/>
    <property type="molecule type" value="Genomic_DNA"/>
</dbReference>
<dbReference type="EMBL" id="PP511783">
    <property type="protein sequence ID" value="XCD07325.1"/>
    <property type="molecule type" value="Genomic_DNA"/>
</dbReference>